<name>A0A2S6EXD4_LEGPN</name>
<comment type="caution">
    <text evidence="3">The sequence shown here is derived from an EMBL/GenBank/DDBJ whole genome shotgun (WGS) entry which is preliminary data.</text>
</comment>
<feature type="compositionally biased region" description="Polar residues" evidence="2">
    <location>
        <begin position="27"/>
        <end position="53"/>
    </location>
</feature>
<sequence length="130" mass="14908">MNGTHKEKEITMSNKAKNTHLKDGDNQTKQTYSNSGSPLFFSQKQITPSSGTLETKKPQEGKQPTQEISLETTTDILLAAILQELKTQNMIELMKLKAQQEQEQEELETIEKMKEKDDARFNEIRQTMYA</sequence>
<organism evidence="3 4">
    <name type="scientific">Legionella pneumophila</name>
    <dbReference type="NCBI Taxonomy" id="446"/>
    <lineage>
        <taxon>Bacteria</taxon>
        <taxon>Pseudomonadati</taxon>
        <taxon>Pseudomonadota</taxon>
        <taxon>Gammaproteobacteria</taxon>
        <taxon>Legionellales</taxon>
        <taxon>Legionellaceae</taxon>
        <taxon>Legionella</taxon>
    </lineage>
</organism>
<feature type="region of interest" description="Disordered" evidence="2">
    <location>
        <begin position="1"/>
        <end position="69"/>
    </location>
</feature>
<evidence type="ECO:0000256" key="1">
    <source>
        <dbReference type="SAM" id="Coils"/>
    </source>
</evidence>
<reference evidence="3 4" key="1">
    <citation type="submission" date="2018-02" db="EMBL/GenBank/DDBJ databases">
        <title>Draft genome sequences of four Legionella pneumophila clinical strains isolated in Ontario.</title>
        <authorList>
            <person name="Fortuna A."/>
            <person name="Ramnarine R."/>
            <person name="Li A."/>
            <person name="Frantz C."/>
            <person name="Mallo G."/>
        </authorList>
    </citation>
    <scope>NUCLEOTIDE SEQUENCE [LARGE SCALE GENOMIC DNA]</scope>
    <source>
        <strain evidence="3 4">LG61</strain>
    </source>
</reference>
<evidence type="ECO:0000256" key="2">
    <source>
        <dbReference type="SAM" id="MobiDB-lite"/>
    </source>
</evidence>
<dbReference type="EMBL" id="PQWY01000016">
    <property type="protein sequence ID" value="PPK29838.1"/>
    <property type="molecule type" value="Genomic_DNA"/>
</dbReference>
<keyword evidence="1" id="KW-0175">Coiled coil</keyword>
<protein>
    <submittedName>
        <fullName evidence="3">Uncharacterized protein</fullName>
    </submittedName>
</protein>
<proteinExistence type="predicted"/>
<feature type="compositionally biased region" description="Basic and acidic residues" evidence="2">
    <location>
        <begin position="1"/>
        <end position="10"/>
    </location>
</feature>
<feature type="coiled-coil region" evidence="1">
    <location>
        <begin position="82"/>
        <end position="120"/>
    </location>
</feature>
<evidence type="ECO:0000313" key="3">
    <source>
        <dbReference type="EMBL" id="PPK29838.1"/>
    </source>
</evidence>
<evidence type="ECO:0000313" key="4">
    <source>
        <dbReference type="Proteomes" id="UP000239239"/>
    </source>
</evidence>
<dbReference type="AlphaFoldDB" id="A0A2S6EXD4"/>
<accession>A0A2S6EXD4</accession>
<dbReference type="OrthoDB" id="5653271at2"/>
<gene>
    <name evidence="3" type="ORF">C3928_12310</name>
</gene>
<dbReference type="Proteomes" id="UP000239239">
    <property type="component" value="Unassembled WGS sequence"/>
</dbReference>